<evidence type="ECO:0000256" key="2">
    <source>
        <dbReference type="SAM" id="Phobius"/>
    </source>
</evidence>
<keyword evidence="2" id="KW-0812">Transmembrane</keyword>
<sequence length="297" mass="32792">MNDLPIDYASLIGAWCSSVLYGVKLLLGSATLQFIMSTIHNAAVLRSMIEGFIWLKNPNDAILYWGNQARLVNVLKEAATITNCLVCDTVMLWRLYVIWNKSVKVSVPPAIMVLAFGVCGYITICRLSTLSLQPESIQTLYRWLQASYSLSLATQLSVTALIVVRIWRMSKRTGSWKISPTSKPYVDIIWMIVESGAISALTSTLFLAFFNTEAAISTILGDSLGQISAIAPALLLFRIGLVAEISTDAHESSLSLHPRSPLHVTVEHSVCSDQTYPRFSDPSVENKAGKYRVDQTQ</sequence>
<feature type="transmembrane region" description="Helical" evidence="2">
    <location>
        <begin position="6"/>
        <end position="27"/>
    </location>
</feature>
<comment type="caution">
    <text evidence="3">The sequence shown here is derived from an EMBL/GenBank/DDBJ whole genome shotgun (WGS) entry which is preliminary data.</text>
</comment>
<feature type="transmembrane region" description="Helical" evidence="2">
    <location>
        <begin position="216"/>
        <end position="237"/>
    </location>
</feature>
<feature type="transmembrane region" description="Helical" evidence="2">
    <location>
        <begin position="110"/>
        <end position="129"/>
    </location>
</feature>
<dbReference type="Proteomes" id="UP001175228">
    <property type="component" value="Unassembled WGS sequence"/>
</dbReference>
<feature type="compositionally biased region" description="Basic and acidic residues" evidence="1">
    <location>
        <begin position="287"/>
        <end position="297"/>
    </location>
</feature>
<evidence type="ECO:0000256" key="1">
    <source>
        <dbReference type="SAM" id="MobiDB-lite"/>
    </source>
</evidence>
<evidence type="ECO:0000313" key="4">
    <source>
        <dbReference type="Proteomes" id="UP001175228"/>
    </source>
</evidence>
<dbReference type="EMBL" id="JAUEPU010000087">
    <property type="protein sequence ID" value="KAK0479454.1"/>
    <property type="molecule type" value="Genomic_DNA"/>
</dbReference>
<organism evidence="3 4">
    <name type="scientific">Armillaria luteobubalina</name>
    <dbReference type="NCBI Taxonomy" id="153913"/>
    <lineage>
        <taxon>Eukaryota</taxon>
        <taxon>Fungi</taxon>
        <taxon>Dikarya</taxon>
        <taxon>Basidiomycota</taxon>
        <taxon>Agaricomycotina</taxon>
        <taxon>Agaricomycetes</taxon>
        <taxon>Agaricomycetidae</taxon>
        <taxon>Agaricales</taxon>
        <taxon>Marasmiineae</taxon>
        <taxon>Physalacriaceae</taxon>
        <taxon>Armillaria</taxon>
    </lineage>
</organism>
<keyword evidence="2" id="KW-1133">Transmembrane helix</keyword>
<gene>
    <name evidence="3" type="ORF">EDD18DRAFT_845689</name>
</gene>
<name>A0AA39P8K9_9AGAR</name>
<accession>A0AA39P8K9</accession>
<dbReference type="AlphaFoldDB" id="A0AA39P8K9"/>
<feature type="transmembrane region" description="Helical" evidence="2">
    <location>
        <begin position="188"/>
        <end position="210"/>
    </location>
</feature>
<protein>
    <submittedName>
        <fullName evidence="3">Uncharacterized protein</fullName>
    </submittedName>
</protein>
<keyword evidence="4" id="KW-1185">Reference proteome</keyword>
<evidence type="ECO:0000313" key="3">
    <source>
        <dbReference type="EMBL" id="KAK0479454.1"/>
    </source>
</evidence>
<feature type="transmembrane region" description="Helical" evidence="2">
    <location>
        <begin position="149"/>
        <end position="167"/>
    </location>
</feature>
<proteinExistence type="predicted"/>
<feature type="region of interest" description="Disordered" evidence="1">
    <location>
        <begin position="277"/>
        <end position="297"/>
    </location>
</feature>
<reference evidence="3" key="1">
    <citation type="submission" date="2023-06" db="EMBL/GenBank/DDBJ databases">
        <authorList>
            <consortium name="Lawrence Berkeley National Laboratory"/>
            <person name="Ahrendt S."/>
            <person name="Sahu N."/>
            <person name="Indic B."/>
            <person name="Wong-Bajracharya J."/>
            <person name="Merenyi Z."/>
            <person name="Ke H.-M."/>
            <person name="Monk M."/>
            <person name="Kocsube S."/>
            <person name="Drula E."/>
            <person name="Lipzen A."/>
            <person name="Balint B."/>
            <person name="Henrissat B."/>
            <person name="Andreopoulos B."/>
            <person name="Martin F.M."/>
            <person name="Harder C.B."/>
            <person name="Rigling D."/>
            <person name="Ford K.L."/>
            <person name="Foster G.D."/>
            <person name="Pangilinan J."/>
            <person name="Papanicolaou A."/>
            <person name="Barry K."/>
            <person name="LaButti K."/>
            <person name="Viragh M."/>
            <person name="Koriabine M."/>
            <person name="Yan M."/>
            <person name="Riley R."/>
            <person name="Champramary S."/>
            <person name="Plett K.L."/>
            <person name="Tsai I.J."/>
            <person name="Slot J."/>
            <person name="Sipos G."/>
            <person name="Plett J."/>
            <person name="Nagy L.G."/>
            <person name="Grigoriev I.V."/>
        </authorList>
    </citation>
    <scope>NUCLEOTIDE SEQUENCE</scope>
    <source>
        <strain evidence="3">HWK02</strain>
    </source>
</reference>
<keyword evidence="2" id="KW-0472">Membrane</keyword>